<dbReference type="InterPro" id="IPR011009">
    <property type="entry name" value="Kinase-like_dom_sf"/>
</dbReference>
<keyword evidence="9" id="KW-1185">Reference proteome</keyword>
<evidence type="ECO:0000256" key="2">
    <source>
        <dbReference type="ARBA" id="ARBA00022741"/>
    </source>
</evidence>
<feature type="region of interest" description="Disordered" evidence="6">
    <location>
        <begin position="1"/>
        <end position="23"/>
    </location>
</feature>
<protein>
    <submittedName>
        <fullName evidence="8">Serine/threonine protein kinase</fullName>
    </submittedName>
</protein>
<dbReference type="GO" id="GO:0004674">
    <property type="term" value="F:protein serine/threonine kinase activity"/>
    <property type="evidence" value="ECO:0007669"/>
    <property type="project" value="UniProtKB-KW"/>
</dbReference>
<dbReference type="InterPro" id="IPR000719">
    <property type="entry name" value="Prot_kinase_dom"/>
</dbReference>
<dbReference type="RefSeq" id="WP_091238014.1">
    <property type="nucleotide sequence ID" value="NZ_FNAG01000001.1"/>
</dbReference>
<evidence type="ECO:0000256" key="5">
    <source>
        <dbReference type="PROSITE-ProRule" id="PRU10141"/>
    </source>
</evidence>
<dbReference type="Pfam" id="PF13424">
    <property type="entry name" value="TPR_12"/>
    <property type="match status" value="2"/>
</dbReference>
<proteinExistence type="predicted"/>
<dbReference type="Gene3D" id="1.10.510.10">
    <property type="entry name" value="Transferase(Phosphotransferase) domain 1"/>
    <property type="match status" value="1"/>
</dbReference>
<dbReference type="InterPro" id="IPR008271">
    <property type="entry name" value="Ser/Thr_kinase_AS"/>
</dbReference>
<dbReference type="Gene3D" id="1.25.40.10">
    <property type="entry name" value="Tetratricopeptide repeat domain"/>
    <property type="match status" value="2"/>
</dbReference>
<dbReference type="SUPFAM" id="SSF48452">
    <property type="entry name" value="TPR-like"/>
    <property type="match status" value="3"/>
</dbReference>
<keyword evidence="3 8" id="KW-0418">Kinase</keyword>
<dbReference type="OrthoDB" id="9801841at2"/>
<dbReference type="InterPro" id="IPR017441">
    <property type="entry name" value="Protein_kinase_ATP_BS"/>
</dbReference>
<dbReference type="Pfam" id="PF13374">
    <property type="entry name" value="TPR_10"/>
    <property type="match status" value="2"/>
</dbReference>
<dbReference type="PANTHER" id="PTHR43289">
    <property type="entry name" value="MITOGEN-ACTIVATED PROTEIN KINASE KINASE KINASE 20-RELATED"/>
    <property type="match status" value="1"/>
</dbReference>
<sequence length="799" mass="86455">MTAGPEDPTTRALDSEPGVEAAHGLPERIGPFRILGLLGEGGMGRVYRALEHAPLREVALKVAGLPTRAALERFAREIELLAQLEHPGIARLYATGVDVHSGLPWLSMELVPGEDLARWVARAQPDRETLLRVLLSICAAVQYAHGRGVLHRDLKPSNVFVAPDGSTRVLDFGIARLLQTGESRDPTLTVAGQILGTLPYMAPEQLAGEPVDVRGDVYALGVIAYELLGGQLPYPRLRTASAFEALDIVRAGDPPPLASLSRHAQGDLGEVVMKAIAPERGRRYASVDALAADLHAVLESRPVSARAPTPAYLIGRFTRRHRALSIAVAGIACVLVAATAVSLRFAWSENKARAEAEARATEAQAIGDFLTSMLQSADPERSLGRELRVNELLFGAGEALQADASMPVVTRARLLGALADAHLGLSDGQRAAELLEAALALPEGETMADLRLRLAIQRLNADLVSGQFDAIDPRAEALLKQFDDAIPAEQQLDIEQIRLRARIEKGERESALADLQTALQRADTSLGASHRITLALRHDLASVLQLLGRFAEAAEVNAASVSAYLLRYGADHPQTLYARNLAATLKFRLGDETGALADLEDVYTARRRMLGETHPSTLSSGLNLATALVNQGEAKRSEDLARSALEGLSDRFGPDHRLALNARDTLALALEKQGRIDEAADLHAATLELYRSLGRLEAPEALGVLNNLAMLRMDARQLDQALRHFDTLVERARQSLGAEHVYTGMFMGNRAQCMAELGRFIEAREGFETSLAVLRATLGEDHPRTQRVLNQYEAILGER</sequence>
<keyword evidence="8" id="KW-0723">Serine/threonine-protein kinase</keyword>
<dbReference type="SMART" id="SM00028">
    <property type="entry name" value="TPR"/>
    <property type="match status" value="3"/>
</dbReference>
<evidence type="ECO:0000256" key="4">
    <source>
        <dbReference type="ARBA" id="ARBA00022840"/>
    </source>
</evidence>
<keyword evidence="4 5" id="KW-0067">ATP-binding</keyword>
<evidence type="ECO:0000313" key="8">
    <source>
        <dbReference type="EMBL" id="SDD12284.1"/>
    </source>
</evidence>
<dbReference type="AlphaFoldDB" id="A0A1G6S6G6"/>
<dbReference type="SMART" id="SM00220">
    <property type="entry name" value="S_TKc"/>
    <property type="match status" value="1"/>
</dbReference>
<dbReference type="InterPro" id="IPR011990">
    <property type="entry name" value="TPR-like_helical_dom_sf"/>
</dbReference>
<feature type="binding site" evidence="5">
    <location>
        <position position="61"/>
    </location>
    <ligand>
        <name>ATP</name>
        <dbReference type="ChEBI" id="CHEBI:30616"/>
    </ligand>
</feature>
<name>A0A1G6S6G6_9GAMM</name>
<gene>
    <name evidence="8" type="ORF">SAMN04488509_101328</name>
</gene>
<feature type="domain" description="Protein kinase" evidence="7">
    <location>
        <begin position="32"/>
        <end position="298"/>
    </location>
</feature>
<dbReference type="PANTHER" id="PTHR43289:SF30">
    <property type="entry name" value="NON-SPECIFIC SERINE_THREONINE PROTEIN KINASE"/>
    <property type="match status" value="1"/>
</dbReference>
<evidence type="ECO:0000256" key="3">
    <source>
        <dbReference type="ARBA" id="ARBA00022777"/>
    </source>
</evidence>
<evidence type="ECO:0000256" key="6">
    <source>
        <dbReference type="SAM" id="MobiDB-lite"/>
    </source>
</evidence>
<keyword evidence="1" id="KW-0808">Transferase</keyword>
<accession>A0A1G6S6G6</accession>
<evidence type="ECO:0000313" key="9">
    <source>
        <dbReference type="Proteomes" id="UP000199603"/>
    </source>
</evidence>
<dbReference type="Gene3D" id="3.30.200.20">
    <property type="entry name" value="Phosphorylase Kinase, domain 1"/>
    <property type="match status" value="1"/>
</dbReference>
<dbReference type="SUPFAM" id="SSF56112">
    <property type="entry name" value="Protein kinase-like (PK-like)"/>
    <property type="match status" value="1"/>
</dbReference>
<dbReference type="GO" id="GO:0005524">
    <property type="term" value="F:ATP binding"/>
    <property type="evidence" value="ECO:0007669"/>
    <property type="project" value="UniProtKB-UniRule"/>
</dbReference>
<evidence type="ECO:0000256" key="1">
    <source>
        <dbReference type="ARBA" id="ARBA00022679"/>
    </source>
</evidence>
<dbReference type="EMBL" id="FNAG01000001">
    <property type="protein sequence ID" value="SDD12284.1"/>
    <property type="molecule type" value="Genomic_DNA"/>
</dbReference>
<dbReference type="PROSITE" id="PS00107">
    <property type="entry name" value="PROTEIN_KINASE_ATP"/>
    <property type="match status" value="1"/>
</dbReference>
<dbReference type="PROSITE" id="PS00108">
    <property type="entry name" value="PROTEIN_KINASE_ST"/>
    <property type="match status" value="1"/>
</dbReference>
<dbReference type="Proteomes" id="UP000199603">
    <property type="component" value="Unassembled WGS sequence"/>
</dbReference>
<evidence type="ECO:0000259" key="7">
    <source>
        <dbReference type="PROSITE" id="PS50011"/>
    </source>
</evidence>
<dbReference type="CDD" id="cd14014">
    <property type="entry name" value="STKc_PknB_like"/>
    <property type="match status" value="1"/>
</dbReference>
<dbReference type="InterPro" id="IPR019734">
    <property type="entry name" value="TPR_rpt"/>
</dbReference>
<dbReference type="Pfam" id="PF00069">
    <property type="entry name" value="Pkinase"/>
    <property type="match status" value="1"/>
</dbReference>
<organism evidence="8 9">
    <name type="scientific">Aquimonas voraii</name>
    <dbReference type="NCBI Taxonomy" id="265719"/>
    <lineage>
        <taxon>Bacteria</taxon>
        <taxon>Pseudomonadati</taxon>
        <taxon>Pseudomonadota</taxon>
        <taxon>Gammaproteobacteria</taxon>
        <taxon>Lysobacterales</taxon>
        <taxon>Lysobacteraceae</taxon>
        <taxon>Aquimonas</taxon>
    </lineage>
</organism>
<reference evidence="8 9" key="1">
    <citation type="submission" date="2016-10" db="EMBL/GenBank/DDBJ databases">
        <authorList>
            <person name="de Groot N.N."/>
        </authorList>
    </citation>
    <scope>NUCLEOTIDE SEQUENCE [LARGE SCALE GENOMIC DNA]</scope>
    <source>
        <strain evidence="8 9">DSM 16957</strain>
    </source>
</reference>
<dbReference type="PROSITE" id="PS50011">
    <property type="entry name" value="PROTEIN_KINASE_DOM"/>
    <property type="match status" value="1"/>
</dbReference>
<keyword evidence="2 5" id="KW-0547">Nucleotide-binding</keyword>
<dbReference type="STRING" id="265719.SAMN04488509_101328"/>